<feature type="active site" description="Charge relay system" evidence="6">
    <location>
        <position position="153"/>
    </location>
</feature>
<accession>A0A4R2RPA2</accession>
<gene>
    <name evidence="8" type="ORF">EDD57_13632</name>
</gene>
<dbReference type="EMBL" id="SLXV01000036">
    <property type="protein sequence ID" value="TCP64924.1"/>
    <property type="molecule type" value="Genomic_DNA"/>
</dbReference>
<dbReference type="GO" id="GO:0004252">
    <property type="term" value="F:serine-type endopeptidase activity"/>
    <property type="evidence" value="ECO:0007669"/>
    <property type="project" value="UniProtKB-UniRule"/>
</dbReference>
<dbReference type="AlphaFoldDB" id="A0A4R2RPA2"/>
<evidence type="ECO:0000256" key="2">
    <source>
        <dbReference type="ARBA" id="ARBA00022670"/>
    </source>
</evidence>
<dbReference type="CDD" id="cd07477">
    <property type="entry name" value="Peptidases_S8_Subtilisin_subset"/>
    <property type="match status" value="1"/>
</dbReference>
<name>A0A4R2RPA2_9BACL</name>
<evidence type="ECO:0000313" key="8">
    <source>
        <dbReference type="EMBL" id="TCP64924.1"/>
    </source>
</evidence>
<sequence>MGSHQGGQRFTFLYQHGSRVERLLELGCQVEYVGRYTPFMTATVSSWKQMKQIERDSELVHVESDRSLQLFPYELQKVYPKKRSVKTKQKGEVLPWNIRRVLRGQNRAFTGKGVKVGIIDTGIDFSHPDLSPNIQGGVNIIEPGKPPHDLNGHGTHVSGVIGAAINQYGIIGVAPEVSLYAIKVLNKKGVGSLSDLVRGIEWGIANNMDILNISISGGKVSPMVLEKAIQTATRRGIFVVAAAGNAGQLSGRGDTVEVPARVPNAIAVAALSKSNKRASFSATGSTVDVAAPGVKVVSTYPGMKYASLSGTSMAAAHVSGVLALFKQKHPKVGHAAILKRLFASTKVLHSSGRNSLTGHGLVQF</sequence>
<dbReference type="GO" id="GO:0006508">
    <property type="term" value="P:proteolysis"/>
    <property type="evidence" value="ECO:0007669"/>
    <property type="project" value="UniProtKB-KW"/>
</dbReference>
<dbReference type="InterPro" id="IPR015500">
    <property type="entry name" value="Peptidase_S8_subtilisin-rel"/>
</dbReference>
<keyword evidence="5 6" id="KW-0720">Serine protease</keyword>
<dbReference type="PRINTS" id="PR00723">
    <property type="entry name" value="SUBTILISIN"/>
</dbReference>
<dbReference type="Proteomes" id="UP000294746">
    <property type="component" value="Unassembled WGS sequence"/>
</dbReference>
<dbReference type="Pfam" id="PF00082">
    <property type="entry name" value="Peptidase_S8"/>
    <property type="match status" value="1"/>
</dbReference>
<dbReference type="InterPro" id="IPR034202">
    <property type="entry name" value="Subtilisin_Carlsberg-like"/>
</dbReference>
<proteinExistence type="inferred from homology"/>
<dbReference type="PANTHER" id="PTHR43806">
    <property type="entry name" value="PEPTIDASE S8"/>
    <property type="match status" value="1"/>
</dbReference>
<keyword evidence="2 6" id="KW-0645">Protease</keyword>
<evidence type="ECO:0000256" key="3">
    <source>
        <dbReference type="ARBA" id="ARBA00022723"/>
    </source>
</evidence>
<evidence type="ECO:0000256" key="5">
    <source>
        <dbReference type="ARBA" id="ARBA00022825"/>
    </source>
</evidence>
<dbReference type="Gene3D" id="3.40.50.200">
    <property type="entry name" value="Peptidase S8/S53 domain"/>
    <property type="match status" value="1"/>
</dbReference>
<feature type="active site" description="Charge relay system" evidence="6">
    <location>
        <position position="120"/>
    </location>
</feature>
<feature type="active site" description="Charge relay system" evidence="6">
    <location>
        <position position="312"/>
    </location>
</feature>
<dbReference type="InterPro" id="IPR023827">
    <property type="entry name" value="Peptidase_S8_Asp-AS"/>
</dbReference>
<dbReference type="GO" id="GO:0046872">
    <property type="term" value="F:metal ion binding"/>
    <property type="evidence" value="ECO:0007669"/>
    <property type="project" value="UniProtKB-KW"/>
</dbReference>
<dbReference type="PROSITE" id="PS00136">
    <property type="entry name" value="SUBTILASE_ASP"/>
    <property type="match status" value="1"/>
</dbReference>
<comment type="similarity">
    <text evidence="1 6">Belongs to the peptidase S8 family.</text>
</comment>
<evidence type="ECO:0000256" key="1">
    <source>
        <dbReference type="ARBA" id="ARBA00011073"/>
    </source>
</evidence>
<dbReference type="OrthoDB" id="9798386at2"/>
<dbReference type="RefSeq" id="WP_131849483.1">
    <property type="nucleotide sequence ID" value="NZ_SLXV01000036.1"/>
</dbReference>
<evidence type="ECO:0000256" key="6">
    <source>
        <dbReference type="PROSITE-ProRule" id="PRU01240"/>
    </source>
</evidence>
<dbReference type="InterPro" id="IPR036852">
    <property type="entry name" value="Peptidase_S8/S53_dom_sf"/>
</dbReference>
<dbReference type="PANTHER" id="PTHR43806:SF11">
    <property type="entry name" value="CEREVISIN-RELATED"/>
    <property type="match status" value="1"/>
</dbReference>
<dbReference type="InterPro" id="IPR022398">
    <property type="entry name" value="Peptidase_S8_His-AS"/>
</dbReference>
<evidence type="ECO:0000259" key="7">
    <source>
        <dbReference type="Pfam" id="PF00082"/>
    </source>
</evidence>
<keyword evidence="4 6" id="KW-0378">Hydrolase</keyword>
<dbReference type="InterPro" id="IPR050131">
    <property type="entry name" value="Peptidase_S8_subtilisin-like"/>
</dbReference>
<comment type="caution">
    <text evidence="8">The sequence shown here is derived from an EMBL/GenBank/DDBJ whole genome shotgun (WGS) entry which is preliminary data.</text>
</comment>
<dbReference type="PROSITE" id="PS51892">
    <property type="entry name" value="SUBTILASE"/>
    <property type="match status" value="1"/>
</dbReference>
<evidence type="ECO:0000256" key="4">
    <source>
        <dbReference type="ARBA" id="ARBA00022801"/>
    </source>
</evidence>
<keyword evidence="9" id="KW-1185">Reference proteome</keyword>
<feature type="domain" description="Peptidase S8/S53" evidence="7">
    <location>
        <begin position="111"/>
        <end position="360"/>
    </location>
</feature>
<keyword evidence="3" id="KW-0479">Metal-binding</keyword>
<reference evidence="8 9" key="1">
    <citation type="submission" date="2019-03" db="EMBL/GenBank/DDBJ databases">
        <title>Genomic Encyclopedia of Type Strains, Phase IV (KMG-IV): sequencing the most valuable type-strain genomes for metagenomic binning, comparative biology and taxonomic classification.</title>
        <authorList>
            <person name="Goeker M."/>
        </authorList>
    </citation>
    <scope>NUCLEOTIDE SEQUENCE [LARGE SCALE GENOMIC DNA]</scope>
    <source>
        <strain evidence="8 9">DSM 46831</strain>
    </source>
</reference>
<organism evidence="8 9">
    <name type="scientific">Baia soyae</name>
    <dbReference type="NCBI Taxonomy" id="1544746"/>
    <lineage>
        <taxon>Bacteria</taxon>
        <taxon>Bacillati</taxon>
        <taxon>Bacillota</taxon>
        <taxon>Bacilli</taxon>
        <taxon>Bacillales</taxon>
        <taxon>Thermoactinomycetaceae</taxon>
        <taxon>Baia</taxon>
    </lineage>
</organism>
<dbReference type="SUPFAM" id="SSF52743">
    <property type="entry name" value="Subtilisin-like"/>
    <property type="match status" value="1"/>
</dbReference>
<protein>
    <submittedName>
        <fullName evidence="8">Subtilase family protein</fullName>
    </submittedName>
</protein>
<dbReference type="PROSITE" id="PS00137">
    <property type="entry name" value="SUBTILASE_HIS"/>
    <property type="match status" value="1"/>
</dbReference>
<evidence type="ECO:0000313" key="9">
    <source>
        <dbReference type="Proteomes" id="UP000294746"/>
    </source>
</evidence>
<dbReference type="InterPro" id="IPR000209">
    <property type="entry name" value="Peptidase_S8/S53_dom"/>
</dbReference>